<dbReference type="InterPro" id="IPR004191">
    <property type="entry name" value="Integrase_Tn916-type_DNA-bd_N"/>
</dbReference>
<name>A0A173VJS2_9FIRM</name>
<dbReference type="SUPFAM" id="SSF56349">
    <property type="entry name" value="DNA breaking-rejoining enzymes"/>
    <property type="match status" value="1"/>
</dbReference>
<evidence type="ECO:0000313" key="8">
    <source>
        <dbReference type="Proteomes" id="UP000095673"/>
    </source>
</evidence>
<evidence type="ECO:0000259" key="5">
    <source>
        <dbReference type="PROSITE" id="PS51900"/>
    </source>
</evidence>
<dbReference type="AlphaFoldDB" id="A0A173VJS2"/>
<dbReference type="Gene3D" id="3.30.160.60">
    <property type="entry name" value="Classic Zinc Finger"/>
    <property type="match status" value="1"/>
</dbReference>
<dbReference type="Gene3D" id="1.10.443.10">
    <property type="entry name" value="Intergrase catalytic core"/>
    <property type="match status" value="1"/>
</dbReference>
<reference evidence="7 9" key="3">
    <citation type="submission" date="2019-09" db="EMBL/GenBank/DDBJ databases">
        <title>Strain-level analysis of Eubacterium rectale using genomes from metagenomes.</title>
        <authorList>
            <person name="Karcher N."/>
            <person name="Segata N."/>
        </authorList>
    </citation>
    <scope>NUCLEOTIDE SEQUENCE [LARGE SCALE GENOMIC DNA]</scope>
    <source>
        <strain evidence="7 9">L2-21</strain>
    </source>
</reference>
<dbReference type="CDD" id="cd01189">
    <property type="entry name" value="INT_ICEBs1_C_like"/>
    <property type="match status" value="1"/>
</dbReference>
<keyword evidence="1 3" id="KW-0238">DNA-binding</keyword>
<proteinExistence type="predicted"/>
<dbReference type="InterPro" id="IPR016177">
    <property type="entry name" value="DNA-bd_dom_sf"/>
</dbReference>
<dbReference type="Pfam" id="PF00589">
    <property type="entry name" value="Phage_integrase"/>
    <property type="match status" value="1"/>
</dbReference>
<dbReference type="RefSeq" id="WP_055238700.1">
    <property type="nucleotide sequence ID" value="NZ_CYXM01000021.1"/>
</dbReference>
<dbReference type="Proteomes" id="UP000324325">
    <property type="component" value="Unassembled WGS sequence"/>
</dbReference>
<reference evidence="7 9" key="2">
    <citation type="submission" date="2019-08" db="EMBL/GenBank/DDBJ databases">
        <authorList>
            <person name="Duncan S."/>
            <person name="Walker A."/>
        </authorList>
    </citation>
    <scope>NUCLEOTIDE SEQUENCE [LARGE SCALE GENOMIC DNA]</scope>
    <source>
        <strain evidence="7 9">L2-21</strain>
    </source>
</reference>
<reference evidence="6 8" key="1">
    <citation type="submission" date="2015-09" db="EMBL/GenBank/DDBJ databases">
        <authorList>
            <consortium name="Pathogen Informatics"/>
        </authorList>
    </citation>
    <scope>NUCLEOTIDE SEQUENCE [LARGE SCALE GENOMIC DNA]</scope>
    <source>
        <strain evidence="6 8">2789STDY5834968</strain>
    </source>
</reference>
<dbReference type="Gene3D" id="1.10.150.130">
    <property type="match status" value="1"/>
</dbReference>
<dbReference type="InterPro" id="IPR002104">
    <property type="entry name" value="Integrase_catalytic"/>
</dbReference>
<dbReference type="InterPro" id="IPR044068">
    <property type="entry name" value="CB"/>
</dbReference>
<dbReference type="SUPFAM" id="SSF54171">
    <property type="entry name" value="DNA-binding domain"/>
    <property type="match status" value="1"/>
</dbReference>
<evidence type="ECO:0000259" key="4">
    <source>
        <dbReference type="PROSITE" id="PS51898"/>
    </source>
</evidence>
<dbReference type="PANTHER" id="PTHR30349">
    <property type="entry name" value="PHAGE INTEGRASE-RELATED"/>
    <property type="match status" value="1"/>
</dbReference>
<evidence type="ECO:0000313" key="9">
    <source>
        <dbReference type="Proteomes" id="UP000324325"/>
    </source>
</evidence>
<dbReference type="PANTHER" id="PTHR30349:SF81">
    <property type="entry name" value="TYROSINE RECOMBINASE XERC"/>
    <property type="match status" value="1"/>
</dbReference>
<evidence type="ECO:0000256" key="1">
    <source>
        <dbReference type="ARBA" id="ARBA00023125"/>
    </source>
</evidence>
<dbReference type="InterPro" id="IPR050090">
    <property type="entry name" value="Tyrosine_recombinase_XerCD"/>
</dbReference>
<evidence type="ECO:0000256" key="2">
    <source>
        <dbReference type="ARBA" id="ARBA00023172"/>
    </source>
</evidence>
<dbReference type="InterPro" id="IPR013762">
    <property type="entry name" value="Integrase-like_cat_sf"/>
</dbReference>
<keyword evidence="2" id="KW-0233">DNA recombination</keyword>
<feature type="domain" description="Tyr recombinase" evidence="4">
    <location>
        <begin position="184"/>
        <end position="392"/>
    </location>
</feature>
<sequence>MISKRRDDKGRVLQQGEWQEPSGRYRYKYTDSLGKRKILYSWRLTESDKMPEGRRADASLREKERKVQSLQMQGITGSKLTVIELVERYLSLKTGVKHNTLANYNFVVNVLKKEEFSHKKVDDVKLSDAKIFLIKLQRDGRGYSSIHSIRGVLRPAFQMAVDDDLILKNPFGFELGTILVNDSQKREAVSLEDEARFLEFVKNDPHYNRYYDAFYILFKTGLRISEFCGLTVRDLDFKNEVIRIDHQLQRTRDMKYEIVSTKTTSGTRLLPMEEDVKDAFLRILKNRKKTKKEPTVDGYGGFLFLDKNGNPMVALHWEKYMQHAREKYNKEHLLQLPLITPHICRHSYCTNMANSGMNPKTLQYLMGHSDVSVTLNIYTHTGYDDAKKELARLKEAKKELDKNRFVTQKHAQITHESLIS</sequence>
<dbReference type="OrthoDB" id="9801717at2"/>
<protein>
    <submittedName>
        <fullName evidence="6 7">Integrase</fullName>
    </submittedName>
</protein>
<evidence type="ECO:0000313" key="7">
    <source>
        <dbReference type="EMBL" id="TYL57113.1"/>
    </source>
</evidence>
<evidence type="ECO:0000313" key="6">
    <source>
        <dbReference type="EMBL" id="CUN27669.1"/>
    </source>
</evidence>
<organism evidence="6 8">
    <name type="scientific">Agathobacter rectalis</name>
    <dbReference type="NCBI Taxonomy" id="39491"/>
    <lineage>
        <taxon>Bacteria</taxon>
        <taxon>Bacillati</taxon>
        <taxon>Bacillota</taxon>
        <taxon>Clostridia</taxon>
        <taxon>Lachnospirales</taxon>
        <taxon>Lachnospiraceae</taxon>
        <taxon>Agathobacter</taxon>
    </lineage>
</organism>
<feature type="domain" description="Core-binding (CB)" evidence="5">
    <location>
        <begin position="80"/>
        <end position="161"/>
    </location>
</feature>
<dbReference type="InterPro" id="IPR011010">
    <property type="entry name" value="DNA_brk_join_enz"/>
</dbReference>
<evidence type="ECO:0000256" key="3">
    <source>
        <dbReference type="PROSITE-ProRule" id="PRU01248"/>
    </source>
</evidence>
<dbReference type="Proteomes" id="UP000095673">
    <property type="component" value="Unassembled WGS sequence"/>
</dbReference>
<dbReference type="Pfam" id="PF02920">
    <property type="entry name" value="Integrase_DNA"/>
    <property type="match status" value="1"/>
</dbReference>
<dbReference type="EMBL" id="VSTG01000013">
    <property type="protein sequence ID" value="TYL57113.1"/>
    <property type="molecule type" value="Genomic_DNA"/>
</dbReference>
<dbReference type="GO" id="GO:0006310">
    <property type="term" value="P:DNA recombination"/>
    <property type="evidence" value="ECO:0007669"/>
    <property type="project" value="UniProtKB-KW"/>
</dbReference>
<dbReference type="EMBL" id="CYXM01000021">
    <property type="protein sequence ID" value="CUN27669.1"/>
    <property type="molecule type" value="Genomic_DNA"/>
</dbReference>
<dbReference type="PROSITE" id="PS51900">
    <property type="entry name" value="CB"/>
    <property type="match status" value="1"/>
</dbReference>
<dbReference type="GO" id="GO:0003677">
    <property type="term" value="F:DNA binding"/>
    <property type="evidence" value="ECO:0007669"/>
    <property type="project" value="UniProtKB-UniRule"/>
</dbReference>
<dbReference type="InterPro" id="IPR010998">
    <property type="entry name" value="Integrase_recombinase_N"/>
</dbReference>
<gene>
    <name evidence="6" type="primary">Int-Tn_7</name>
    <name evidence="6" type="ORF">ERS852580_03178</name>
    <name evidence="7" type="ORF">FYL37_10200</name>
</gene>
<dbReference type="GO" id="GO:0008907">
    <property type="term" value="F:integrase activity"/>
    <property type="evidence" value="ECO:0007669"/>
    <property type="project" value="InterPro"/>
</dbReference>
<accession>A0A173VJS2</accession>
<dbReference type="PROSITE" id="PS51898">
    <property type="entry name" value="TYR_RECOMBINASE"/>
    <property type="match status" value="1"/>
</dbReference>